<name>A0A2V3PTN1_9BACT</name>
<comment type="caution">
    <text evidence="1">The sequence shown here is derived from an EMBL/GenBank/DDBJ whole genome shotgun (WGS) entry which is preliminary data.</text>
</comment>
<dbReference type="Proteomes" id="UP000247973">
    <property type="component" value="Unassembled WGS sequence"/>
</dbReference>
<dbReference type="EMBL" id="QICL01000004">
    <property type="protein sequence ID" value="PXV66848.1"/>
    <property type="molecule type" value="Genomic_DNA"/>
</dbReference>
<protein>
    <submittedName>
        <fullName evidence="1">Uncharacterized protein</fullName>
    </submittedName>
</protein>
<sequence>MKNFAIYKTSQLQTLTDNVFQLAKNNPSGFTFNLNSLQFITSGYVAAYKATQNNFGILGLQNAINYALSVGTNIIGGWYNSANDMFYFDAVNVFQNLDEAASFGIENEQISIFDLNENKEIQLS</sequence>
<evidence type="ECO:0000313" key="1">
    <source>
        <dbReference type="EMBL" id="PXV66848.1"/>
    </source>
</evidence>
<gene>
    <name evidence="1" type="ORF">CLV62_104109</name>
</gene>
<evidence type="ECO:0000313" key="2">
    <source>
        <dbReference type="Proteomes" id="UP000247973"/>
    </source>
</evidence>
<dbReference type="OrthoDB" id="678455at2"/>
<dbReference type="AlphaFoldDB" id="A0A2V3PTN1"/>
<accession>A0A2V3PTN1</accession>
<proteinExistence type="predicted"/>
<reference evidence="1 2" key="1">
    <citation type="submission" date="2018-03" db="EMBL/GenBank/DDBJ databases">
        <title>Genomic Encyclopedia of Archaeal and Bacterial Type Strains, Phase II (KMG-II): from individual species to whole genera.</title>
        <authorList>
            <person name="Goeker M."/>
        </authorList>
    </citation>
    <scope>NUCLEOTIDE SEQUENCE [LARGE SCALE GENOMIC DNA]</scope>
    <source>
        <strain evidence="1 2">DSM 100214</strain>
    </source>
</reference>
<organism evidence="1 2">
    <name type="scientific">Dysgonomonas alginatilytica</name>
    <dbReference type="NCBI Taxonomy" id="1605892"/>
    <lineage>
        <taxon>Bacteria</taxon>
        <taxon>Pseudomonadati</taxon>
        <taxon>Bacteroidota</taxon>
        <taxon>Bacteroidia</taxon>
        <taxon>Bacteroidales</taxon>
        <taxon>Dysgonomonadaceae</taxon>
        <taxon>Dysgonomonas</taxon>
    </lineage>
</organism>
<keyword evidence="2" id="KW-1185">Reference proteome</keyword>
<dbReference type="RefSeq" id="WP_110309804.1">
    <property type="nucleotide sequence ID" value="NZ_QICL01000004.1"/>
</dbReference>